<dbReference type="PROSITE" id="PS50404">
    <property type="entry name" value="GST_NTER"/>
    <property type="match status" value="1"/>
</dbReference>
<dbReference type="SUPFAM" id="SSF47616">
    <property type="entry name" value="GST C-terminal domain-like"/>
    <property type="match status" value="1"/>
</dbReference>
<sequence>MITMQIYGTSRSRSLRVLWLAQELGLAFEHIPLDWQQCGQDAAYLALNPAGTIPALVDGDFVLAESLAINAYLARRDGRLWPQGEQDEACFWQWTLWASSSLEAPYLQWASQALWLPEAKRDAGQLAQACQALQRPLARLNVALQDRDYLLGSAFSVADLNVAGVINGLRRFDFTHYPAVADWLQRCLTRPAYLAAARLP</sequence>
<dbReference type="Pfam" id="PF00043">
    <property type="entry name" value="GST_C"/>
    <property type="match status" value="1"/>
</dbReference>
<dbReference type="CDD" id="cd03046">
    <property type="entry name" value="GST_N_GTT1_like"/>
    <property type="match status" value="1"/>
</dbReference>
<feature type="domain" description="GST N-terminal" evidence="2">
    <location>
        <begin position="1"/>
        <end position="81"/>
    </location>
</feature>
<evidence type="ECO:0000313" key="5">
    <source>
        <dbReference type="Proteomes" id="UP000186513"/>
    </source>
</evidence>
<dbReference type="PANTHER" id="PTHR44051">
    <property type="entry name" value="GLUTATHIONE S-TRANSFERASE-RELATED"/>
    <property type="match status" value="1"/>
</dbReference>
<dbReference type="PANTHER" id="PTHR44051:SF8">
    <property type="entry name" value="GLUTATHIONE S-TRANSFERASE GSTA"/>
    <property type="match status" value="1"/>
</dbReference>
<dbReference type="CDD" id="cd03207">
    <property type="entry name" value="GST_C_8"/>
    <property type="match status" value="1"/>
</dbReference>
<protein>
    <submittedName>
        <fullName evidence="4">Glutathione S-transferase</fullName>
    </submittedName>
</protein>
<evidence type="ECO:0000313" key="4">
    <source>
        <dbReference type="EMBL" id="SFZ78393.1"/>
    </source>
</evidence>
<feature type="domain" description="GST C-terminal" evidence="3">
    <location>
        <begin position="84"/>
        <end position="200"/>
    </location>
</feature>
<dbReference type="GO" id="GO:0016740">
    <property type="term" value="F:transferase activity"/>
    <property type="evidence" value="ECO:0007669"/>
    <property type="project" value="UniProtKB-KW"/>
</dbReference>
<dbReference type="InterPro" id="IPR004046">
    <property type="entry name" value="GST_C"/>
</dbReference>
<dbReference type="Gene3D" id="1.20.1050.10">
    <property type="match status" value="1"/>
</dbReference>
<evidence type="ECO:0000259" key="3">
    <source>
        <dbReference type="PROSITE" id="PS50405"/>
    </source>
</evidence>
<evidence type="ECO:0000256" key="1">
    <source>
        <dbReference type="RuleBase" id="RU003494"/>
    </source>
</evidence>
<gene>
    <name evidence="4" type="ORF">SAMN02745887_02957</name>
</gene>
<keyword evidence="5" id="KW-1185">Reference proteome</keyword>
<dbReference type="Pfam" id="PF02798">
    <property type="entry name" value="GST_N"/>
    <property type="match status" value="1"/>
</dbReference>
<dbReference type="InterPro" id="IPR036249">
    <property type="entry name" value="Thioredoxin-like_sf"/>
</dbReference>
<accession>A0A1K2HP92</accession>
<dbReference type="SFLD" id="SFLDG00358">
    <property type="entry name" value="Main_(cytGST)"/>
    <property type="match status" value="1"/>
</dbReference>
<dbReference type="SFLD" id="SFLDG01150">
    <property type="entry name" value="Main.1:_Beta-like"/>
    <property type="match status" value="1"/>
</dbReference>
<dbReference type="OrthoDB" id="9797500at2"/>
<dbReference type="SFLD" id="SFLDS00019">
    <property type="entry name" value="Glutathione_Transferase_(cytos"/>
    <property type="match status" value="1"/>
</dbReference>
<dbReference type="STRING" id="1121279.SAMN02745887_02957"/>
<keyword evidence="4" id="KW-0808">Transferase</keyword>
<dbReference type="InterPro" id="IPR010987">
    <property type="entry name" value="Glutathione-S-Trfase_C-like"/>
</dbReference>
<dbReference type="Gene3D" id="3.40.30.10">
    <property type="entry name" value="Glutaredoxin"/>
    <property type="match status" value="1"/>
</dbReference>
<dbReference type="Proteomes" id="UP000186513">
    <property type="component" value="Unassembled WGS sequence"/>
</dbReference>
<dbReference type="InterPro" id="IPR036282">
    <property type="entry name" value="Glutathione-S-Trfase_C_sf"/>
</dbReference>
<name>A0A1K2HP92_9NEIS</name>
<dbReference type="InterPro" id="IPR004045">
    <property type="entry name" value="Glutathione_S-Trfase_N"/>
</dbReference>
<dbReference type="EMBL" id="FPKR01000012">
    <property type="protein sequence ID" value="SFZ78393.1"/>
    <property type="molecule type" value="Genomic_DNA"/>
</dbReference>
<evidence type="ECO:0000259" key="2">
    <source>
        <dbReference type="PROSITE" id="PS50404"/>
    </source>
</evidence>
<reference evidence="4 5" key="1">
    <citation type="submission" date="2016-11" db="EMBL/GenBank/DDBJ databases">
        <authorList>
            <person name="Jaros S."/>
            <person name="Januszkiewicz K."/>
            <person name="Wedrychowicz H."/>
        </authorList>
    </citation>
    <scope>NUCLEOTIDE SEQUENCE [LARGE SCALE GENOMIC DNA]</scope>
    <source>
        <strain evidence="4 5">DSM 18899</strain>
    </source>
</reference>
<dbReference type="PROSITE" id="PS50405">
    <property type="entry name" value="GST_CTER"/>
    <property type="match status" value="1"/>
</dbReference>
<comment type="similarity">
    <text evidence="1">Belongs to the GST superfamily.</text>
</comment>
<dbReference type="SUPFAM" id="SSF52833">
    <property type="entry name" value="Thioredoxin-like"/>
    <property type="match status" value="1"/>
</dbReference>
<organism evidence="4 5">
    <name type="scientific">Chitinimonas taiwanensis DSM 18899</name>
    <dbReference type="NCBI Taxonomy" id="1121279"/>
    <lineage>
        <taxon>Bacteria</taxon>
        <taxon>Pseudomonadati</taxon>
        <taxon>Pseudomonadota</taxon>
        <taxon>Betaproteobacteria</taxon>
        <taxon>Neisseriales</taxon>
        <taxon>Chitinibacteraceae</taxon>
        <taxon>Chitinimonas</taxon>
    </lineage>
</organism>
<dbReference type="AlphaFoldDB" id="A0A1K2HP92"/>
<proteinExistence type="inferred from homology"/>
<dbReference type="InterPro" id="IPR040079">
    <property type="entry name" value="Glutathione_S-Trfase"/>
</dbReference>